<keyword evidence="3" id="KW-1185">Reference proteome</keyword>
<sequence>MRPVLPGDISAAARALLPLPPGSRKSVALRLIKEAQAADRYRKRFRKAHALFGNGTLMAAAMMRPLAREPRLDDPDFLDCRFHIFQALMDQRRPVS</sequence>
<dbReference type="Proteomes" id="UP000225972">
    <property type="component" value="Unassembled WGS sequence"/>
</dbReference>
<feature type="domain" description="DUF7742" evidence="1">
    <location>
        <begin position="2"/>
        <end position="88"/>
    </location>
</feature>
<proteinExistence type="predicted"/>
<dbReference type="InterPro" id="IPR056644">
    <property type="entry name" value="DUF7742"/>
</dbReference>
<dbReference type="Pfam" id="PF24891">
    <property type="entry name" value="DUF7742"/>
    <property type="match status" value="1"/>
</dbReference>
<protein>
    <recommendedName>
        <fullName evidence="1">DUF7742 domain-containing protein</fullName>
    </recommendedName>
</protein>
<dbReference type="EMBL" id="FXXP01000002">
    <property type="protein sequence ID" value="SMX28593.1"/>
    <property type="molecule type" value="Genomic_DNA"/>
</dbReference>
<dbReference type="RefSeq" id="WP_099246039.1">
    <property type="nucleotide sequence ID" value="NZ_FXXP01000002.1"/>
</dbReference>
<organism evidence="2 3">
    <name type="scientific">Pelagimonas phthalicica</name>
    <dbReference type="NCBI Taxonomy" id="1037362"/>
    <lineage>
        <taxon>Bacteria</taxon>
        <taxon>Pseudomonadati</taxon>
        <taxon>Pseudomonadota</taxon>
        <taxon>Alphaproteobacteria</taxon>
        <taxon>Rhodobacterales</taxon>
        <taxon>Roseobacteraceae</taxon>
        <taxon>Pelagimonas</taxon>
    </lineage>
</organism>
<gene>
    <name evidence="2" type="ORF">TRP8649_02718</name>
</gene>
<dbReference type="OrthoDB" id="7863415at2"/>
<evidence type="ECO:0000313" key="3">
    <source>
        <dbReference type="Proteomes" id="UP000225972"/>
    </source>
</evidence>
<evidence type="ECO:0000313" key="2">
    <source>
        <dbReference type="EMBL" id="SMX28593.1"/>
    </source>
</evidence>
<evidence type="ECO:0000259" key="1">
    <source>
        <dbReference type="Pfam" id="PF24891"/>
    </source>
</evidence>
<accession>A0A238JDX1</accession>
<reference evidence="3" key="1">
    <citation type="submission" date="2017-05" db="EMBL/GenBank/DDBJ databases">
        <authorList>
            <person name="Rodrigo-Torres L."/>
            <person name="Arahal R. D."/>
            <person name="Lucena T."/>
        </authorList>
    </citation>
    <scope>NUCLEOTIDE SEQUENCE [LARGE SCALE GENOMIC DNA]</scope>
    <source>
        <strain evidence="3">CECT 8649</strain>
    </source>
</reference>
<dbReference type="AlphaFoldDB" id="A0A238JDX1"/>
<name>A0A238JDX1_9RHOB</name>